<keyword evidence="3" id="KW-1185">Reference proteome</keyword>
<accession>A0AAD7DHV3</accession>
<dbReference type="EMBL" id="JARKIE010000057">
    <property type="protein sequence ID" value="KAJ7691618.1"/>
    <property type="molecule type" value="Genomic_DNA"/>
</dbReference>
<dbReference type="Proteomes" id="UP001221757">
    <property type="component" value="Unassembled WGS sequence"/>
</dbReference>
<evidence type="ECO:0000256" key="1">
    <source>
        <dbReference type="SAM" id="MobiDB-lite"/>
    </source>
</evidence>
<gene>
    <name evidence="2" type="ORF">B0H17DRAFT_1133694</name>
</gene>
<sequence length="286" mass="32029">MDKLPTLLKSRQRGTRVKTVQGPSSLLSLASSATVPSAHLKLTLRHSAISLRDKRPFVAVIEGVTRSSASTSSRKVPDGYRFVSRLFCIGVWRYRARQDSSSLESMLAIMSSRAHRIAGSREDDDEDNKIQLRDYVRPDRCQPRVQLATRLTWVQPGASFQRHVSGDQYYCEQSRNQVQAHSRTVGVPETPPGSPTSDRDHGKSQTVEAPVTPRAVLMSPHSSQSEGSDTDSDTEDEDTWEYHNVEPVAKFSPHCQLVSPSLKRKYRNMPGDGCELESLPSQRRRV</sequence>
<organism evidence="2 3">
    <name type="scientific">Mycena rosella</name>
    <name type="common">Pink bonnet</name>
    <name type="synonym">Agaricus rosellus</name>
    <dbReference type="NCBI Taxonomy" id="1033263"/>
    <lineage>
        <taxon>Eukaryota</taxon>
        <taxon>Fungi</taxon>
        <taxon>Dikarya</taxon>
        <taxon>Basidiomycota</taxon>
        <taxon>Agaricomycotina</taxon>
        <taxon>Agaricomycetes</taxon>
        <taxon>Agaricomycetidae</taxon>
        <taxon>Agaricales</taxon>
        <taxon>Marasmiineae</taxon>
        <taxon>Mycenaceae</taxon>
        <taxon>Mycena</taxon>
    </lineage>
</organism>
<protein>
    <submittedName>
        <fullName evidence="2">Uncharacterized protein</fullName>
    </submittedName>
</protein>
<proteinExistence type="predicted"/>
<reference evidence="2" key="1">
    <citation type="submission" date="2023-03" db="EMBL/GenBank/DDBJ databases">
        <title>Massive genome expansion in bonnet fungi (Mycena s.s.) driven by repeated elements and novel gene families across ecological guilds.</title>
        <authorList>
            <consortium name="Lawrence Berkeley National Laboratory"/>
            <person name="Harder C.B."/>
            <person name="Miyauchi S."/>
            <person name="Viragh M."/>
            <person name="Kuo A."/>
            <person name="Thoen E."/>
            <person name="Andreopoulos B."/>
            <person name="Lu D."/>
            <person name="Skrede I."/>
            <person name="Drula E."/>
            <person name="Henrissat B."/>
            <person name="Morin E."/>
            <person name="Kohler A."/>
            <person name="Barry K."/>
            <person name="LaButti K."/>
            <person name="Morin E."/>
            <person name="Salamov A."/>
            <person name="Lipzen A."/>
            <person name="Mereny Z."/>
            <person name="Hegedus B."/>
            <person name="Baldrian P."/>
            <person name="Stursova M."/>
            <person name="Weitz H."/>
            <person name="Taylor A."/>
            <person name="Grigoriev I.V."/>
            <person name="Nagy L.G."/>
            <person name="Martin F."/>
            <person name="Kauserud H."/>
        </authorList>
    </citation>
    <scope>NUCLEOTIDE SEQUENCE</scope>
    <source>
        <strain evidence="2">CBHHK067</strain>
    </source>
</reference>
<dbReference type="AlphaFoldDB" id="A0AAD7DHV3"/>
<feature type="compositionally biased region" description="Acidic residues" evidence="1">
    <location>
        <begin position="228"/>
        <end position="239"/>
    </location>
</feature>
<feature type="region of interest" description="Disordered" evidence="1">
    <location>
        <begin position="175"/>
        <end position="239"/>
    </location>
</feature>
<evidence type="ECO:0000313" key="2">
    <source>
        <dbReference type="EMBL" id="KAJ7691618.1"/>
    </source>
</evidence>
<evidence type="ECO:0000313" key="3">
    <source>
        <dbReference type="Proteomes" id="UP001221757"/>
    </source>
</evidence>
<name>A0AAD7DHV3_MYCRO</name>
<comment type="caution">
    <text evidence="2">The sequence shown here is derived from an EMBL/GenBank/DDBJ whole genome shotgun (WGS) entry which is preliminary data.</text>
</comment>